<protein>
    <recommendedName>
        <fullName evidence="4">EXPERA domain-containing protein</fullName>
    </recommendedName>
</protein>
<organism evidence="2 3">
    <name type="scientific">Diacronema lutheri</name>
    <name type="common">Unicellular marine alga</name>
    <name type="synonym">Monochrysis lutheri</name>
    <dbReference type="NCBI Taxonomy" id="2081491"/>
    <lineage>
        <taxon>Eukaryota</taxon>
        <taxon>Haptista</taxon>
        <taxon>Haptophyta</taxon>
        <taxon>Pavlovophyceae</taxon>
        <taxon>Pavlovales</taxon>
        <taxon>Pavlovaceae</taxon>
        <taxon>Diacronema</taxon>
    </lineage>
</organism>
<evidence type="ECO:0000313" key="2">
    <source>
        <dbReference type="EMBL" id="KAG8462174.1"/>
    </source>
</evidence>
<sequence>MAGAIVHYTIAALQAYFMVMNLTVERFYCHAPLKRGDTRLLVPETIDFCEKFNPLFLSRPEWMRAATCVSAYCFAPCYLLTLVAALTGSLKRVKPVLLLFIGAKLNAIGFYHFMEFTSSMPPPNPPAYFAVEGPYLISIGLVLYVLFTGGPPRAPQRAKQG</sequence>
<evidence type="ECO:0008006" key="4">
    <source>
        <dbReference type="Google" id="ProtNLM"/>
    </source>
</evidence>
<accession>A0A8J6C6S3</accession>
<keyword evidence="1" id="KW-1133">Transmembrane helix</keyword>
<evidence type="ECO:0000313" key="3">
    <source>
        <dbReference type="Proteomes" id="UP000751190"/>
    </source>
</evidence>
<dbReference type="Proteomes" id="UP000751190">
    <property type="component" value="Unassembled WGS sequence"/>
</dbReference>
<keyword evidence="1" id="KW-0812">Transmembrane</keyword>
<dbReference type="OMA" id="MATCISA"/>
<feature type="transmembrane region" description="Helical" evidence="1">
    <location>
        <begin position="62"/>
        <end position="84"/>
    </location>
</feature>
<dbReference type="OrthoDB" id="10264300at2759"/>
<proteinExistence type="predicted"/>
<name>A0A8J6C6S3_DIALT</name>
<keyword evidence="1" id="KW-0472">Membrane</keyword>
<dbReference type="EMBL" id="JAGTXO010000022">
    <property type="protein sequence ID" value="KAG8462174.1"/>
    <property type="molecule type" value="Genomic_DNA"/>
</dbReference>
<keyword evidence="3" id="KW-1185">Reference proteome</keyword>
<feature type="transmembrane region" description="Helical" evidence="1">
    <location>
        <begin position="126"/>
        <end position="147"/>
    </location>
</feature>
<feature type="transmembrane region" description="Helical" evidence="1">
    <location>
        <begin position="96"/>
        <end position="114"/>
    </location>
</feature>
<gene>
    <name evidence="2" type="ORF">KFE25_011624</name>
</gene>
<reference evidence="2" key="1">
    <citation type="submission" date="2021-05" db="EMBL/GenBank/DDBJ databases">
        <title>The genome of the haptophyte Pavlova lutheri (Diacronema luteri, Pavlovales) - a model for lipid biosynthesis in eukaryotic algae.</title>
        <authorList>
            <person name="Hulatt C.J."/>
            <person name="Posewitz M.C."/>
        </authorList>
    </citation>
    <scope>NUCLEOTIDE SEQUENCE</scope>
    <source>
        <strain evidence="2">NIVA-4/92</strain>
    </source>
</reference>
<dbReference type="AlphaFoldDB" id="A0A8J6C6S3"/>
<comment type="caution">
    <text evidence="2">The sequence shown here is derived from an EMBL/GenBank/DDBJ whole genome shotgun (WGS) entry which is preliminary data.</text>
</comment>
<evidence type="ECO:0000256" key="1">
    <source>
        <dbReference type="SAM" id="Phobius"/>
    </source>
</evidence>